<dbReference type="SUPFAM" id="SSF143100">
    <property type="entry name" value="TTHA1013/TTHA0281-like"/>
    <property type="match status" value="1"/>
</dbReference>
<dbReference type="Proteomes" id="UP000033187">
    <property type="component" value="Chromosome 1"/>
</dbReference>
<protein>
    <recommendedName>
        <fullName evidence="1">HicB-like antitoxin of toxin-antitoxin system domain-containing protein</fullName>
    </recommendedName>
</protein>
<evidence type="ECO:0000313" key="3">
    <source>
        <dbReference type="Proteomes" id="UP000033187"/>
    </source>
</evidence>
<dbReference type="KEGG" id="fil:BN1229_v1_0832"/>
<reference evidence="3" key="1">
    <citation type="submission" date="2015-02" db="EMBL/GenBank/DDBJ databases">
        <authorList>
            <person name="Chooi Y.-H."/>
        </authorList>
    </citation>
    <scope>NUCLEOTIDE SEQUENCE [LARGE SCALE GENOMIC DNA]</scope>
    <source>
        <strain evidence="3">strain Y</strain>
    </source>
</reference>
<dbReference type="EMBL" id="LN829119">
    <property type="protein sequence ID" value="CPR16501.1"/>
    <property type="molecule type" value="Genomic_DNA"/>
</dbReference>
<proteinExistence type="predicted"/>
<dbReference type="KEGG" id="fiy:BN1229_v1_0838"/>
<dbReference type="InterPro" id="IPR035069">
    <property type="entry name" value="TTHA1013/TTHA0281-like"/>
</dbReference>
<feature type="domain" description="HicB-like antitoxin of toxin-antitoxin system" evidence="1">
    <location>
        <begin position="4"/>
        <end position="128"/>
    </location>
</feature>
<dbReference type="Pfam" id="PF15919">
    <property type="entry name" value="HicB_lk_antitox"/>
    <property type="match status" value="1"/>
</dbReference>
<organism evidence="2 3">
    <name type="scientific">Candidatus Filomicrobium marinum</name>
    <dbReference type="NCBI Taxonomy" id="1608628"/>
    <lineage>
        <taxon>Bacteria</taxon>
        <taxon>Pseudomonadati</taxon>
        <taxon>Pseudomonadota</taxon>
        <taxon>Alphaproteobacteria</taxon>
        <taxon>Hyphomicrobiales</taxon>
        <taxon>Hyphomicrobiaceae</taxon>
        <taxon>Filomicrobium</taxon>
    </lineage>
</organism>
<gene>
    <name evidence="2" type="ORF">YBN1229_v1_0838</name>
</gene>
<evidence type="ECO:0000313" key="2">
    <source>
        <dbReference type="EMBL" id="CPR16501.1"/>
    </source>
</evidence>
<dbReference type="InterPro" id="IPR031807">
    <property type="entry name" value="HicB-like"/>
</dbReference>
<keyword evidence="3" id="KW-1185">Reference proteome</keyword>
<dbReference type="RefSeq" id="WP_046476797.1">
    <property type="nucleotide sequence ID" value="NZ_LN829118.1"/>
</dbReference>
<dbReference type="AlphaFoldDB" id="A0A0D6JBL3"/>
<dbReference type="Gene3D" id="3.30.160.250">
    <property type="match status" value="1"/>
</dbReference>
<name>A0A0D6JBL3_9HYPH</name>
<evidence type="ECO:0000259" key="1">
    <source>
        <dbReference type="Pfam" id="PF15919"/>
    </source>
</evidence>
<dbReference type="OrthoDB" id="9807959at2"/>
<accession>A0A0D6JBL3</accession>
<sequence>MKTYIAYVYKDPSSSFGVSFPDLPGCYGAGESYDEAIENAKVSLREYAKALDEDGDEMPTPRSHSALESDASEAIEMDKAAFVIEVPLIVVSSKRRVNVSMDDGLIAALDRACQLAGVNRSALLSQLAGKWLEETLGAVTVKRPKKKALIAA</sequence>